<sequence>MTTFRVRAAVAGLVTAGLLGAGAATTSAVAASKPEPKPKPKPVAKTNTVTADHKAVHPWQQFRLHGKVTGIKAGTAVHLEEKQHGKWKRLPARSAVNRSHGYEMRVKLGQKGKQEVRTVAAGKPSNPVTVTVR</sequence>
<feature type="region of interest" description="Disordered" evidence="1">
    <location>
        <begin position="109"/>
        <end position="133"/>
    </location>
</feature>
<organism evidence="3 4">
    <name type="scientific">Streptomyces boncukensis</name>
    <dbReference type="NCBI Taxonomy" id="2711219"/>
    <lineage>
        <taxon>Bacteria</taxon>
        <taxon>Bacillati</taxon>
        <taxon>Actinomycetota</taxon>
        <taxon>Actinomycetes</taxon>
        <taxon>Kitasatosporales</taxon>
        <taxon>Streptomycetaceae</taxon>
        <taxon>Streptomyces</taxon>
    </lineage>
</organism>
<evidence type="ECO:0008006" key="5">
    <source>
        <dbReference type="Google" id="ProtNLM"/>
    </source>
</evidence>
<evidence type="ECO:0000313" key="4">
    <source>
        <dbReference type="Proteomes" id="UP000477722"/>
    </source>
</evidence>
<dbReference type="Proteomes" id="UP000477722">
    <property type="component" value="Unassembled WGS sequence"/>
</dbReference>
<evidence type="ECO:0000256" key="1">
    <source>
        <dbReference type="SAM" id="MobiDB-lite"/>
    </source>
</evidence>
<evidence type="ECO:0000313" key="3">
    <source>
        <dbReference type="EMBL" id="NGO70875.1"/>
    </source>
</evidence>
<accession>A0A6G4X059</accession>
<feature type="compositionally biased region" description="Low complexity" evidence="1">
    <location>
        <begin position="24"/>
        <end position="33"/>
    </location>
</feature>
<evidence type="ECO:0000256" key="2">
    <source>
        <dbReference type="SAM" id="SignalP"/>
    </source>
</evidence>
<name>A0A6G4X059_9ACTN</name>
<comment type="caution">
    <text evidence="3">The sequence shown here is derived from an EMBL/GenBank/DDBJ whole genome shotgun (WGS) entry which is preliminary data.</text>
</comment>
<gene>
    <name evidence="3" type="ORF">G5C65_21450</name>
</gene>
<reference evidence="3 4" key="1">
    <citation type="submission" date="2020-02" db="EMBL/GenBank/DDBJ databases">
        <title>Whole-genome analyses of novel actinobacteria.</title>
        <authorList>
            <person name="Sahin N."/>
            <person name="Tatar D."/>
        </authorList>
    </citation>
    <scope>NUCLEOTIDE SEQUENCE [LARGE SCALE GENOMIC DNA]</scope>
    <source>
        <strain evidence="3 4">SB3404</strain>
    </source>
</reference>
<feature type="signal peptide" evidence="2">
    <location>
        <begin position="1"/>
        <end position="30"/>
    </location>
</feature>
<feature type="region of interest" description="Disordered" evidence="1">
    <location>
        <begin position="24"/>
        <end position="45"/>
    </location>
</feature>
<dbReference type="AlphaFoldDB" id="A0A6G4X059"/>
<protein>
    <recommendedName>
        <fullName evidence="5">Secreted protein</fullName>
    </recommendedName>
</protein>
<dbReference type="EMBL" id="JAAKZZ010000241">
    <property type="protein sequence ID" value="NGO70875.1"/>
    <property type="molecule type" value="Genomic_DNA"/>
</dbReference>
<keyword evidence="4" id="KW-1185">Reference proteome</keyword>
<dbReference type="RefSeq" id="WP_165300527.1">
    <property type="nucleotide sequence ID" value="NZ_JAAKZZ010000241.1"/>
</dbReference>
<keyword evidence="2" id="KW-0732">Signal</keyword>
<proteinExistence type="predicted"/>
<feature type="chain" id="PRO_5026078323" description="Secreted protein" evidence="2">
    <location>
        <begin position="31"/>
        <end position="133"/>
    </location>
</feature>